<keyword evidence="5" id="KW-1185">Reference proteome</keyword>
<reference evidence="6 7" key="1">
    <citation type="submission" date="2025-05" db="UniProtKB">
        <authorList>
            <consortium name="RefSeq"/>
        </authorList>
    </citation>
    <scope>IDENTIFICATION</scope>
    <source>
        <tissue evidence="6 7">Muscle</tissue>
    </source>
</reference>
<dbReference type="PANTHER" id="PTHR12917:SF1">
    <property type="entry name" value="AT13091P"/>
    <property type="match status" value="1"/>
</dbReference>
<evidence type="ECO:0000313" key="9">
    <source>
        <dbReference type="RefSeq" id="XP_022248976.1"/>
    </source>
</evidence>
<dbReference type="GeneID" id="111087249"/>
<dbReference type="CDD" id="cd00303">
    <property type="entry name" value="retropepsin_like"/>
    <property type="match status" value="1"/>
</dbReference>
<keyword evidence="2" id="KW-0645">Protease</keyword>
<evidence type="ECO:0000256" key="2">
    <source>
        <dbReference type="ARBA" id="ARBA00022670"/>
    </source>
</evidence>
<evidence type="ECO:0000256" key="4">
    <source>
        <dbReference type="ARBA" id="ARBA00022801"/>
    </source>
</evidence>
<evidence type="ECO:0000256" key="1">
    <source>
        <dbReference type="ARBA" id="ARBA00009136"/>
    </source>
</evidence>
<protein>
    <submittedName>
        <fullName evidence="6 7">Uncharacterized protein LOC111087249</fullName>
    </submittedName>
</protein>
<keyword evidence="3" id="KW-0064">Aspartyl protease</keyword>
<evidence type="ECO:0000313" key="8">
    <source>
        <dbReference type="RefSeq" id="XP_022248975.1"/>
    </source>
</evidence>
<keyword evidence="4" id="KW-0378">Hydrolase</keyword>
<evidence type="ECO:0000313" key="5">
    <source>
        <dbReference type="Proteomes" id="UP000694941"/>
    </source>
</evidence>
<sequence length="234" mass="26325">MTENDPDIRQLALRRQQRRLHNRATVEQLIETDNSSLGRRRSSTSETKGFAYDGRNGFSKRSFLSTMPVPIFEDDSRMGRLNIPPVVKCECNGVETYASINTSTSISTISRNLLEKLGVTDQIIPDCGSIFNPLGLLHPKVNGKVKYLDLTLGSWQQVSQFYVVDNIIPDITFGVDFLRKTQSVVNFEDFSLKIGGEKGERLSFLSNRDVLALTRKSSSRNSNPESSHQSNPFF</sequence>
<dbReference type="RefSeq" id="XP_022248975.1">
    <property type="nucleotide sequence ID" value="XM_022393267.1"/>
</dbReference>
<dbReference type="RefSeq" id="XP_022248974.1">
    <property type="nucleotide sequence ID" value="XM_022393266.1"/>
</dbReference>
<evidence type="ECO:0000256" key="3">
    <source>
        <dbReference type="ARBA" id="ARBA00022750"/>
    </source>
</evidence>
<dbReference type="RefSeq" id="XP_022248978.1">
    <property type="nucleotide sequence ID" value="XM_022393270.1"/>
</dbReference>
<organism evidence="5 8">
    <name type="scientific">Limulus polyphemus</name>
    <name type="common">Atlantic horseshoe crab</name>
    <dbReference type="NCBI Taxonomy" id="6850"/>
    <lineage>
        <taxon>Eukaryota</taxon>
        <taxon>Metazoa</taxon>
        <taxon>Ecdysozoa</taxon>
        <taxon>Arthropoda</taxon>
        <taxon>Chelicerata</taxon>
        <taxon>Merostomata</taxon>
        <taxon>Xiphosura</taxon>
        <taxon>Limulidae</taxon>
        <taxon>Limulus</taxon>
    </lineage>
</organism>
<dbReference type="RefSeq" id="XP_022248977.1">
    <property type="nucleotide sequence ID" value="XM_022393269.1"/>
</dbReference>
<dbReference type="RefSeq" id="XP_022248973.1">
    <property type="nucleotide sequence ID" value="XM_022393265.1"/>
</dbReference>
<evidence type="ECO:0000313" key="7">
    <source>
        <dbReference type="RefSeq" id="XP_022248974.1"/>
    </source>
</evidence>
<comment type="similarity">
    <text evidence="1">Belongs to the DDI1 family.</text>
</comment>
<accession>A0ABM1SZB9</accession>
<evidence type="ECO:0000313" key="11">
    <source>
        <dbReference type="RefSeq" id="XP_022248978.1"/>
    </source>
</evidence>
<dbReference type="Proteomes" id="UP000694941">
    <property type="component" value="Unplaced"/>
</dbReference>
<dbReference type="RefSeq" id="XP_022248976.1">
    <property type="nucleotide sequence ID" value="XM_022393268.1"/>
</dbReference>
<evidence type="ECO:0000313" key="6">
    <source>
        <dbReference type="RefSeq" id="XP_022248973.1"/>
    </source>
</evidence>
<evidence type="ECO:0000313" key="10">
    <source>
        <dbReference type="RefSeq" id="XP_022248977.1"/>
    </source>
</evidence>
<dbReference type="InterPro" id="IPR021109">
    <property type="entry name" value="Peptidase_aspartic_dom_sf"/>
</dbReference>
<proteinExistence type="inferred from homology"/>
<dbReference type="Gene3D" id="2.40.70.10">
    <property type="entry name" value="Acid Proteases"/>
    <property type="match status" value="1"/>
</dbReference>
<gene>
    <name evidence="6 7 8 9 10 11" type="primary">LOC111087249</name>
</gene>
<name>A0ABM1SZB9_LIMPO</name>
<dbReference type="PANTHER" id="PTHR12917">
    <property type="entry name" value="ASPARTYL PROTEASE DDI-RELATED"/>
    <property type="match status" value="1"/>
</dbReference>